<keyword evidence="22" id="KW-1185">Reference proteome</keyword>
<evidence type="ECO:0000256" key="14">
    <source>
        <dbReference type="PIRSR" id="PIRSR601952-2"/>
    </source>
</evidence>
<dbReference type="Proteomes" id="UP000030765">
    <property type="component" value="Unassembled WGS sequence"/>
</dbReference>
<dbReference type="AlphaFoldDB" id="A0A084VR35"/>
<dbReference type="InterPro" id="IPR001952">
    <property type="entry name" value="Alkaline_phosphatase"/>
</dbReference>
<dbReference type="PROSITE" id="PS00123">
    <property type="entry name" value="ALKALINE_PHOSPHATASE"/>
    <property type="match status" value="1"/>
</dbReference>
<evidence type="ECO:0000256" key="13">
    <source>
        <dbReference type="PIRSR" id="PIRSR601952-1"/>
    </source>
</evidence>
<feature type="binding site" evidence="14">
    <location>
        <position position="636"/>
    </location>
    <ligand>
        <name>Mg(2+)</name>
        <dbReference type="ChEBI" id="CHEBI:18420"/>
    </ligand>
</feature>
<feature type="binding site" evidence="14">
    <location>
        <position position="744"/>
    </location>
    <ligand>
        <name>Mg(2+)</name>
        <dbReference type="ChEBI" id="CHEBI:18420"/>
    </ligand>
</feature>
<evidence type="ECO:0000256" key="11">
    <source>
        <dbReference type="ARBA" id="ARBA00023180"/>
    </source>
</evidence>
<gene>
    <name evidence="20" type="ORF">ZHAS_00007908</name>
</gene>
<dbReference type="EMBL" id="ATLV01015446">
    <property type="status" value="NOT_ANNOTATED_CDS"/>
    <property type="molecule type" value="Genomic_DNA"/>
</dbReference>
<name>A0A084VR35_ANOSI</name>
<evidence type="ECO:0000256" key="17">
    <source>
        <dbReference type="SAM" id="MobiDB-lite"/>
    </source>
</evidence>
<dbReference type="GO" id="GO:0005886">
    <property type="term" value="C:plasma membrane"/>
    <property type="evidence" value="ECO:0007669"/>
    <property type="project" value="UniProtKB-SubCell"/>
</dbReference>
<dbReference type="EC" id="3.1.3.1" evidence="3 16"/>
<feature type="compositionally biased region" description="Basic and acidic residues" evidence="17">
    <location>
        <begin position="28"/>
        <end position="42"/>
    </location>
</feature>
<feature type="active site" description="Phosphoserine intermediate" evidence="13">
    <location>
        <position position="680"/>
    </location>
</feature>
<organism evidence="20">
    <name type="scientific">Anopheles sinensis</name>
    <name type="common">Mosquito</name>
    <dbReference type="NCBI Taxonomy" id="74873"/>
    <lineage>
        <taxon>Eukaryota</taxon>
        <taxon>Metazoa</taxon>
        <taxon>Ecdysozoa</taxon>
        <taxon>Arthropoda</taxon>
        <taxon>Hexapoda</taxon>
        <taxon>Insecta</taxon>
        <taxon>Pterygota</taxon>
        <taxon>Neoptera</taxon>
        <taxon>Endopterygota</taxon>
        <taxon>Diptera</taxon>
        <taxon>Nematocera</taxon>
        <taxon>Culicoidea</taxon>
        <taxon>Culicidae</taxon>
        <taxon>Anophelinae</taxon>
        <taxon>Anopheles</taxon>
    </lineage>
</organism>
<evidence type="ECO:0000256" key="1">
    <source>
        <dbReference type="ARBA" id="ARBA00004609"/>
    </source>
</evidence>
<dbReference type="EnsemblMetazoa" id="ASIC007908-RA">
    <property type="protein sequence ID" value="ASIC007908-PA"/>
    <property type="gene ID" value="ASIC007908"/>
</dbReference>
<dbReference type="FunFam" id="3.40.720.10:FF:000008">
    <property type="entry name" value="Alkaline phosphatase"/>
    <property type="match status" value="2"/>
</dbReference>
<keyword evidence="11" id="KW-0325">Glycoprotein</keyword>
<evidence type="ECO:0000256" key="9">
    <source>
        <dbReference type="ARBA" id="ARBA00022842"/>
    </source>
</evidence>
<keyword evidence="8 14" id="KW-0862">Zinc</keyword>
<evidence type="ECO:0000256" key="3">
    <source>
        <dbReference type="ARBA" id="ARBA00012647"/>
    </source>
</evidence>
<dbReference type="GO" id="GO:0004035">
    <property type="term" value="F:alkaline phosphatase activity"/>
    <property type="evidence" value="ECO:0007669"/>
    <property type="project" value="UniProtKB-EC"/>
</dbReference>
<evidence type="ECO:0000256" key="18">
    <source>
        <dbReference type="SAM" id="Phobius"/>
    </source>
</evidence>
<feature type="binding site" evidence="14">
    <location>
        <position position="742"/>
    </location>
    <ligand>
        <name>Mg(2+)</name>
        <dbReference type="ChEBI" id="CHEBI:18420"/>
    </ligand>
</feature>
<feature type="compositionally biased region" description="Basic and acidic residues" evidence="17">
    <location>
        <begin position="566"/>
        <end position="585"/>
    </location>
</feature>
<comment type="cofactor">
    <cofactor evidence="14">
        <name>Mg(2+)</name>
        <dbReference type="ChEBI" id="CHEBI:18420"/>
    </cofactor>
    <text evidence="14">Binds 1 Mg(2+) ion.</text>
</comment>
<evidence type="ECO:0000256" key="8">
    <source>
        <dbReference type="ARBA" id="ARBA00022833"/>
    </source>
</evidence>
<evidence type="ECO:0000256" key="12">
    <source>
        <dbReference type="ARBA" id="ARBA00023288"/>
    </source>
</evidence>
<feature type="binding site" evidence="14">
    <location>
        <position position="953"/>
    </location>
    <ligand>
        <name>Zn(2+)</name>
        <dbReference type="ChEBI" id="CHEBI:29105"/>
        <label>2</label>
    </ligand>
</feature>
<comment type="catalytic activity">
    <reaction evidence="16">
        <text>a phosphate monoester + H2O = an alcohol + phosphate</text>
        <dbReference type="Rhea" id="RHEA:15017"/>
        <dbReference type="ChEBI" id="CHEBI:15377"/>
        <dbReference type="ChEBI" id="CHEBI:30879"/>
        <dbReference type="ChEBI" id="CHEBI:43474"/>
        <dbReference type="ChEBI" id="CHEBI:67140"/>
        <dbReference type="EC" id="3.1.3.1"/>
    </reaction>
</comment>
<proteinExistence type="inferred from homology"/>
<feature type="chain" id="PRO_5010759873" description="Alkaline phosphatase" evidence="19">
    <location>
        <begin position="20"/>
        <end position="1098"/>
    </location>
</feature>
<reference evidence="20 22" key="1">
    <citation type="journal article" date="2014" name="BMC Genomics">
        <title>Genome sequence of Anopheles sinensis provides insight into genetics basis of mosquito competence for malaria parasites.</title>
        <authorList>
            <person name="Zhou D."/>
            <person name="Zhang D."/>
            <person name="Ding G."/>
            <person name="Shi L."/>
            <person name="Hou Q."/>
            <person name="Ye Y."/>
            <person name="Xu Y."/>
            <person name="Zhou H."/>
            <person name="Xiong C."/>
            <person name="Li S."/>
            <person name="Yu J."/>
            <person name="Hong S."/>
            <person name="Yu X."/>
            <person name="Zou P."/>
            <person name="Chen C."/>
            <person name="Chang X."/>
            <person name="Wang W."/>
            <person name="Lv Y."/>
            <person name="Sun Y."/>
            <person name="Ma L."/>
            <person name="Shen B."/>
            <person name="Zhu C."/>
        </authorList>
    </citation>
    <scope>NUCLEOTIDE SEQUENCE [LARGE SCALE GENOMIC DNA]</scope>
</reference>
<evidence type="ECO:0000256" key="4">
    <source>
        <dbReference type="ARBA" id="ARBA00022475"/>
    </source>
</evidence>
<keyword evidence="9 14" id="KW-0460">Magnesium</keyword>
<evidence type="ECO:0000256" key="16">
    <source>
        <dbReference type="RuleBase" id="RU003947"/>
    </source>
</evidence>
<dbReference type="GO" id="GO:0098552">
    <property type="term" value="C:side of membrane"/>
    <property type="evidence" value="ECO:0007669"/>
    <property type="project" value="UniProtKB-KW"/>
</dbReference>
<dbReference type="SMART" id="SM00098">
    <property type="entry name" value="alkPPc"/>
    <property type="match status" value="2"/>
</dbReference>
<comment type="cofactor">
    <cofactor evidence="14">
        <name>Zn(2+)</name>
        <dbReference type="ChEBI" id="CHEBI:29105"/>
    </cofactor>
    <text evidence="14">Binds 2 Zn(2+) ions.</text>
</comment>
<evidence type="ECO:0000256" key="6">
    <source>
        <dbReference type="ARBA" id="ARBA00022723"/>
    </source>
</evidence>
<dbReference type="VEuPathDB" id="VectorBase:ASIS010928"/>
<dbReference type="PRINTS" id="PR00113">
    <property type="entry name" value="ALKPHPHTASE"/>
</dbReference>
<feature type="binding site" evidence="14">
    <location>
        <position position="1032"/>
    </location>
    <ligand>
        <name>Zn(2+)</name>
        <dbReference type="ChEBI" id="CHEBI:29105"/>
        <label>2</label>
    </ligand>
</feature>
<evidence type="ECO:0000313" key="20">
    <source>
        <dbReference type="EMBL" id="KFB40429.1"/>
    </source>
</evidence>
<dbReference type="CDD" id="cd16012">
    <property type="entry name" value="ALP"/>
    <property type="match status" value="2"/>
</dbReference>
<dbReference type="PANTHER" id="PTHR11596">
    <property type="entry name" value="ALKALINE PHOSPHATASE"/>
    <property type="match status" value="1"/>
</dbReference>
<feature type="binding site" evidence="14">
    <location>
        <position position="911"/>
    </location>
    <ligand>
        <name>Zn(2+)</name>
        <dbReference type="ChEBI" id="CHEBI:29105"/>
        <label>2</label>
    </ligand>
</feature>
<evidence type="ECO:0000256" key="2">
    <source>
        <dbReference type="ARBA" id="ARBA00005984"/>
    </source>
</evidence>
<keyword evidence="6 14" id="KW-0479">Metal-binding</keyword>
<evidence type="ECO:0000313" key="22">
    <source>
        <dbReference type="Proteomes" id="UP000030765"/>
    </source>
</evidence>
<feature type="region of interest" description="Disordered" evidence="17">
    <location>
        <begin position="28"/>
        <end position="48"/>
    </location>
</feature>
<keyword evidence="18" id="KW-1133">Transmembrane helix</keyword>
<feature type="binding site" evidence="14">
    <location>
        <position position="906"/>
    </location>
    <ligand>
        <name>Mg(2+)</name>
        <dbReference type="ChEBI" id="CHEBI:18420"/>
    </ligand>
</feature>
<dbReference type="SUPFAM" id="SSF53649">
    <property type="entry name" value="Alkaline phosphatase-like"/>
    <property type="match status" value="2"/>
</dbReference>
<dbReference type="Gene3D" id="3.40.720.10">
    <property type="entry name" value="Alkaline Phosphatase, subunit A"/>
    <property type="match status" value="2"/>
</dbReference>
<evidence type="ECO:0000256" key="19">
    <source>
        <dbReference type="SAM" id="SignalP"/>
    </source>
</evidence>
<keyword evidence="12" id="KW-0449">Lipoprotein</keyword>
<keyword evidence="10 18" id="KW-0472">Membrane</keyword>
<evidence type="ECO:0000256" key="7">
    <source>
        <dbReference type="ARBA" id="ARBA00022801"/>
    </source>
</evidence>
<feature type="transmembrane region" description="Helical" evidence="18">
    <location>
        <begin position="1078"/>
        <end position="1096"/>
    </location>
</feature>
<keyword evidence="18" id="KW-0812">Transmembrane</keyword>
<feature type="region of interest" description="Disordered" evidence="17">
    <location>
        <begin position="566"/>
        <end position="598"/>
    </location>
</feature>
<sequence length="1098" mass="121312">MFSVVHFSALVLSLTLVLAVTHVDSASSRRTDVDQQHPRSDSRALNSVPEYDAREEVSEYWHDVAQRTLAEHTAQPNNARKAKNAIFFIGDGLSLPTVAATRMYMGNENVSLSFEQFPYFGLAKTYCVNRQVADSACTATAYLSGVKINYAMLNVAASVRRTTCEYDHEATEFKGLLKWAQDAGKVTGLVTNTRITHATPAGAYASSADRDWEDDTEVNADCASTPDERKPVDIATQLIHGEIGKKLKVILGCGRRMFLPKGTPDEDGINGTRSDGVNLIEQWKQVHADLGRAEYVSDKRSLLEAAKSNQVDYLLGLFGSSHCLYNLEIDDQQLPVEERKPKLSEMVEAALQMLEGSDQGYVLFVEGGLIDMAHHSNRARLSLEETNEFHKAIELARTRTSIDDTLIVVSSDHSHTLMYNGYPTRGSDVLGIGDVSDVDKLPYTTLSYANGDGFSETYASGNPSNRIDISNLDFKNYRQRYLATVPLSSETHGGEDVGIYASGPSAHLFVGSLEQNVIPMLIAYATNIGAELGWDPEPNPTDDDGDASTLSLSMMVPIGLSLASRERDQHFRQRKEDKLQSDTKKPKSQGPPVQGFDDQELETDYWLEQGQKTLAEKLATSHNTNHAKNVIFFIGDGLSAQTVAATRMYLGNEANSLSFEHFKDLGSVRTYCVNRQVSDSSCTASAYLSGVKINYGMVNIAASVPRYACEYDRNASDFDGLLKWAQEAGKSTGIITTTKITHATPAGAYANSANRYWENDVEVASSDCDPERVEDIAEQLIGNDVARHFNVVLGGGRGNLLPKDTIDEEGKPGYREDGKNLIDEWKRTHATMGKSEYVWNREQLLAVDVSSTDYLLGLFENGHMKYNLEVQASSEATRLEPTLEEMTETAIKLLRKNQNGYVLFVEGGLIDVAHHETWARLALDETAEYSKAIDTARKITSEEDTLIVVSSDHSHTMTYNGYPLRGNDILGLGDESDEDQLPFTTLSYANGLSYYTTYTEQNHAVREDVSKYDYTDPKQLYMSMVPMDAETHGGDDVAVWVSGPMSHLFRGVYEQNTIPYIIAYIANIGDYYTGASSAPVFLSLPLLVVSILLAAMRR</sequence>
<dbReference type="InterPro" id="IPR017850">
    <property type="entry name" value="Alkaline_phosphatase_core_sf"/>
</dbReference>
<feature type="binding site" evidence="14">
    <location>
        <position position="915"/>
    </location>
    <ligand>
        <name>Zn(2+)</name>
        <dbReference type="ChEBI" id="CHEBI:29105"/>
        <label>2</label>
    </ligand>
</feature>
<keyword evidence="5" id="KW-0336">GPI-anchor</keyword>
<dbReference type="InterPro" id="IPR018299">
    <property type="entry name" value="Alkaline_phosphatase_AS"/>
</dbReference>
<keyword evidence="19" id="KW-0732">Signal</keyword>
<dbReference type="PANTHER" id="PTHR11596:SF85">
    <property type="entry name" value="ALKALINE PHOSPHATASE-RELATED"/>
    <property type="match status" value="1"/>
</dbReference>
<dbReference type="EMBL" id="KE525013">
    <property type="protein sequence ID" value="KFB40429.1"/>
    <property type="molecule type" value="Genomic_DNA"/>
</dbReference>
<keyword evidence="4" id="KW-1003">Cell membrane</keyword>
<dbReference type="STRING" id="74873.A0A084VR35"/>
<evidence type="ECO:0000256" key="5">
    <source>
        <dbReference type="ARBA" id="ARBA00022622"/>
    </source>
</evidence>
<reference evidence="21" key="2">
    <citation type="submission" date="2020-05" db="UniProtKB">
        <authorList>
            <consortium name="EnsemblMetazoa"/>
        </authorList>
    </citation>
    <scope>IDENTIFICATION</scope>
</reference>
<dbReference type="GO" id="GO:0046872">
    <property type="term" value="F:metal ion binding"/>
    <property type="evidence" value="ECO:0007669"/>
    <property type="project" value="UniProtKB-KW"/>
</dbReference>
<protein>
    <recommendedName>
        <fullName evidence="3 16">Alkaline phosphatase</fullName>
        <ecNumber evidence="3 16">3.1.3.1</ecNumber>
    </recommendedName>
</protein>
<keyword evidence="7 16" id="KW-0378">Hydrolase</keyword>
<evidence type="ECO:0000256" key="10">
    <source>
        <dbReference type="ARBA" id="ARBA00023136"/>
    </source>
</evidence>
<comment type="similarity">
    <text evidence="2 15">Belongs to the alkaline phosphatase family.</text>
</comment>
<dbReference type="OrthoDB" id="5818554at2759"/>
<evidence type="ECO:0000256" key="15">
    <source>
        <dbReference type="RuleBase" id="RU003946"/>
    </source>
</evidence>
<feature type="signal peptide" evidence="19">
    <location>
        <begin position="1"/>
        <end position="19"/>
    </location>
</feature>
<evidence type="ECO:0000313" key="21">
    <source>
        <dbReference type="EnsemblMetazoa" id="ASIC007908-PA"/>
    </source>
</evidence>
<comment type="subcellular location">
    <subcellularLocation>
        <location evidence="1">Cell membrane</location>
        <topology evidence="1">Lipid-anchor</topology>
        <topology evidence="1">GPI-anchor</topology>
    </subcellularLocation>
</comment>
<feature type="binding site" evidence="14">
    <location>
        <position position="952"/>
    </location>
    <ligand>
        <name>Zn(2+)</name>
        <dbReference type="ChEBI" id="CHEBI:29105"/>
        <label>2</label>
    </ligand>
</feature>
<dbReference type="Pfam" id="PF00245">
    <property type="entry name" value="Alk_phosphatase"/>
    <property type="match status" value="2"/>
</dbReference>
<dbReference type="VEuPathDB" id="VectorBase:ASIC007908"/>
<feature type="binding site" evidence="14">
    <location>
        <position position="636"/>
    </location>
    <ligand>
        <name>Zn(2+)</name>
        <dbReference type="ChEBI" id="CHEBI:29105"/>
        <label>2</label>
    </ligand>
</feature>
<dbReference type="OMA" id="CEYDHEA"/>
<accession>A0A084VR35</accession>